<dbReference type="SUPFAM" id="SSF82866">
    <property type="entry name" value="Multidrug efflux transporter AcrB transmembrane domain"/>
    <property type="match status" value="2"/>
</dbReference>
<keyword evidence="1" id="KW-0472">Membrane</keyword>
<dbReference type="Gene3D" id="3.30.70.1430">
    <property type="entry name" value="Multidrug efflux transporter AcrB pore domain"/>
    <property type="match status" value="2"/>
</dbReference>
<sequence>MERLIAAAFDRSRTVTLTLLVIVALGLVAYQNIPKEAEPDVNIPIIYVSMAYEGISPEDAERLLVRPMEKELQSIEGLDELKGTATEGFASVLLEFDAGFDPDQALDDVRERVDIAKAELPGGAEEPRVNEVNVALFPVLTVALSGPLPERTMLQVARELQDRIEALPGVLEADIGGDREELLEVAVDDRVMQTYGVVYEELFSLVSANNQLIAAGALDTGAGRLSVKVPGVIEDLDDVLSLPVKVEEDRVVTFEDVAHVRRTFKDADEFARVNGQPAITLEISKRVGANIIEVTEAARAVVDEARAEWPAALEVTYLQDRSQDIRTMLRDLQNNVLTAVVLVMIVVVAAIGWRPALLVGLAIPGSFLAGILVIQALGYTMNIVVLFSLILVVGMLVDAAIVVVELAERRLAEGWPAGRAYAYGATRMAWPIIGATVTTLAVFLPLLFWGGIVGEFMKYLPITVLITLTASLAMALVFIPVLGGLLARRERIGDAQLDGVLAAESGEFHRLGRFSRAYVGLLQQALRMPGSVFAGILLLIVATYIAYGSLGRGVEFFPSVEPDFARVQVQARGDLSIREKDQLVRAVESRLRGFEEVDYVYARTFADAERLGGQELARDAIGVLQLEFIDWSRRRPAAAIIEDIRAAAADIPGVRIQVAEQQQGPGQAKPVEIQVSGRPERLAEGVEAVRRRMEAIGGFSDVEDDRPLPGIEWSLRVDRERAARYGADVQLVGNAVQLVTNGVLIADYRPDDADDEVDIRVRFPLEDRSLDTLGQLRVPTRFGQVPVSNFVDFVPAPKTGTLERVNGERVLTVSADVAEGELVDERVDALRAALAENPLPEGLETTFRGEDEDQREAQAFLSRAFVIAILLMAIILVTQFNSLYQALLVLSAIVFSTAGVLLGLMVTQRPFGIVMGGVGMIALAGIVVNNNIVLIDTYNALRREGLAAREAILRTGAQRLRPVLLTSATTVLGLMPMVLKLNVDIIGREIQYNAPSTQWWAQLSATIAGGLTFATILTLLLTPCLLMLGDNVGAQWRRWRHATDATG</sequence>
<reference evidence="2 3" key="1">
    <citation type="submission" date="2018-05" db="EMBL/GenBank/DDBJ databases">
        <title>Spiribacter halobius sp. nov., a moderately halophilic bacterium isolated from marine solar saltern.</title>
        <authorList>
            <person name="Zheng W.-S."/>
            <person name="Lu D.-C."/>
            <person name="Du Z.-J."/>
        </authorList>
    </citation>
    <scope>NUCLEOTIDE SEQUENCE [LARGE SCALE GENOMIC DNA]</scope>
    <source>
        <strain evidence="2 3">E85</strain>
    </source>
</reference>
<dbReference type="Pfam" id="PF00873">
    <property type="entry name" value="ACR_tran"/>
    <property type="match status" value="1"/>
</dbReference>
<dbReference type="AlphaFoldDB" id="A0A2U2N0K6"/>
<dbReference type="Gene3D" id="3.30.2090.10">
    <property type="entry name" value="Multidrug efflux transporter AcrB TolC docking domain, DN and DC subdomains"/>
    <property type="match status" value="2"/>
</dbReference>
<feature type="transmembrane region" description="Helical" evidence="1">
    <location>
        <begin position="962"/>
        <end position="979"/>
    </location>
</feature>
<dbReference type="GO" id="GO:0042910">
    <property type="term" value="F:xenobiotic transmembrane transporter activity"/>
    <property type="evidence" value="ECO:0007669"/>
    <property type="project" value="TreeGrafter"/>
</dbReference>
<keyword evidence="1" id="KW-1133">Transmembrane helix</keyword>
<feature type="transmembrane region" description="Helical" evidence="1">
    <location>
        <begin position="383"/>
        <end position="407"/>
    </location>
</feature>
<dbReference type="Gene3D" id="1.20.1640.10">
    <property type="entry name" value="Multidrug efflux transporter AcrB transmembrane domain"/>
    <property type="match status" value="2"/>
</dbReference>
<feature type="transmembrane region" description="Helical" evidence="1">
    <location>
        <begin position="860"/>
        <end position="880"/>
    </location>
</feature>
<feature type="transmembrane region" description="Helical" evidence="1">
    <location>
        <begin position="999"/>
        <end position="1028"/>
    </location>
</feature>
<dbReference type="InterPro" id="IPR001036">
    <property type="entry name" value="Acrflvin-R"/>
</dbReference>
<dbReference type="Proteomes" id="UP000245474">
    <property type="component" value="Unassembled WGS sequence"/>
</dbReference>
<keyword evidence="1" id="KW-0812">Transmembrane</keyword>
<feature type="transmembrane region" description="Helical" evidence="1">
    <location>
        <begin position="332"/>
        <end position="351"/>
    </location>
</feature>
<dbReference type="Gene3D" id="3.30.70.1320">
    <property type="entry name" value="Multidrug efflux transporter AcrB pore domain like"/>
    <property type="match status" value="1"/>
</dbReference>
<dbReference type="GO" id="GO:0005886">
    <property type="term" value="C:plasma membrane"/>
    <property type="evidence" value="ECO:0007669"/>
    <property type="project" value="TreeGrafter"/>
</dbReference>
<dbReference type="Gene3D" id="3.30.70.1440">
    <property type="entry name" value="Multidrug efflux transporter AcrB pore domain"/>
    <property type="match status" value="1"/>
</dbReference>
<gene>
    <name evidence="2" type="ORF">DEM34_11680</name>
</gene>
<evidence type="ECO:0000313" key="2">
    <source>
        <dbReference type="EMBL" id="PWG62602.1"/>
    </source>
</evidence>
<dbReference type="RefSeq" id="WP_109678992.1">
    <property type="nucleotide sequence ID" value="NZ_CP086615.1"/>
</dbReference>
<dbReference type="SUPFAM" id="SSF82714">
    <property type="entry name" value="Multidrug efflux transporter AcrB TolC docking domain, DN and DC subdomains"/>
    <property type="match status" value="2"/>
</dbReference>
<evidence type="ECO:0000256" key="1">
    <source>
        <dbReference type="SAM" id="Phobius"/>
    </source>
</evidence>
<feature type="transmembrane region" description="Helical" evidence="1">
    <location>
        <begin position="428"/>
        <end position="450"/>
    </location>
</feature>
<feature type="transmembrane region" description="Helical" evidence="1">
    <location>
        <begin position="462"/>
        <end position="487"/>
    </location>
</feature>
<organism evidence="2 3">
    <name type="scientific">Sediminicurvatus halobius</name>
    <dbReference type="NCBI Taxonomy" id="2182432"/>
    <lineage>
        <taxon>Bacteria</taxon>
        <taxon>Pseudomonadati</taxon>
        <taxon>Pseudomonadota</taxon>
        <taxon>Gammaproteobacteria</taxon>
        <taxon>Chromatiales</taxon>
        <taxon>Ectothiorhodospiraceae</taxon>
        <taxon>Sediminicurvatus</taxon>
    </lineage>
</organism>
<feature type="transmembrane region" description="Helical" evidence="1">
    <location>
        <begin position="887"/>
        <end position="907"/>
    </location>
</feature>
<dbReference type="SUPFAM" id="SSF82693">
    <property type="entry name" value="Multidrug efflux transporter AcrB pore domain, PN1, PN2, PC1 and PC2 subdomains"/>
    <property type="match status" value="2"/>
</dbReference>
<dbReference type="EMBL" id="QFFI01000017">
    <property type="protein sequence ID" value="PWG62602.1"/>
    <property type="molecule type" value="Genomic_DNA"/>
</dbReference>
<dbReference type="OrthoDB" id="5287122at2"/>
<keyword evidence="3" id="KW-1185">Reference proteome</keyword>
<feature type="transmembrane region" description="Helical" evidence="1">
    <location>
        <begin position="358"/>
        <end position="377"/>
    </location>
</feature>
<feature type="transmembrane region" description="Helical" evidence="1">
    <location>
        <begin position="532"/>
        <end position="550"/>
    </location>
</feature>
<dbReference type="PANTHER" id="PTHR32063">
    <property type="match status" value="1"/>
</dbReference>
<dbReference type="PRINTS" id="PR00702">
    <property type="entry name" value="ACRIFLAVINRP"/>
</dbReference>
<accession>A0A2U2N0K6</accession>
<comment type="caution">
    <text evidence="2">The sequence shown here is derived from an EMBL/GenBank/DDBJ whole genome shotgun (WGS) entry which is preliminary data.</text>
</comment>
<evidence type="ECO:0000313" key="3">
    <source>
        <dbReference type="Proteomes" id="UP000245474"/>
    </source>
</evidence>
<protein>
    <submittedName>
        <fullName evidence="2">MFS transporter</fullName>
    </submittedName>
</protein>
<dbReference type="PANTHER" id="PTHR32063:SF0">
    <property type="entry name" value="SWARMING MOTILITY PROTEIN SWRC"/>
    <property type="match status" value="1"/>
</dbReference>
<dbReference type="InterPro" id="IPR027463">
    <property type="entry name" value="AcrB_DN_DC_subdom"/>
</dbReference>
<name>A0A2U2N0K6_9GAMM</name>
<feature type="transmembrane region" description="Helical" evidence="1">
    <location>
        <begin position="913"/>
        <end position="941"/>
    </location>
</feature>
<proteinExistence type="predicted"/>